<organism evidence="18 19">
    <name type="scientific">Thalassomonas haliotis</name>
    <dbReference type="NCBI Taxonomy" id="485448"/>
    <lineage>
        <taxon>Bacteria</taxon>
        <taxon>Pseudomonadati</taxon>
        <taxon>Pseudomonadota</taxon>
        <taxon>Gammaproteobacteria</taxon>
        <taxon>Alteromonadales</taxon>
        <taxon>Colwelliaceae</taxon>
        <taxon>Thalassomonas</taxon>
    </lineage>
</organism>
<dbReference type="PROSITE" id="PS50894">
    <property type="entry name" value="HPT"/>
    <property type="match status" value="1"/>
</dbReference>
<keyword evidence="10" id="KW-0902">Two-component regulatory system</keyword>
<dbReference type="SMART" id="SM00387">
    <property type="entry name" value="HATPase_c"/>
    <property type="match status" value="1"/>
</dbReference>
<dbReference type="InterPro" id="IPR036641">
    <property type="entry name" value="HPT_dom_sf"/>
</dbReference>
<dbReference type="Pfam" id="PF00072">
    <property type="entry name" value="Response_reg"/>
    <property type="match status" value="1"/>
</dbReference>
<comment type="subcellular location">
    <subcellularLocation>
        <location evidence="2">Cell membrane</location>
        <topology evidence="2">Multi-pass membrane protein</topology>
    </subcellularLocation>
</comment>
<dbReference type="InterPro" id="IPR036097">
    <property type="entry name" value="HisK_dim/P_sf"/>
</dbReference>
<dbReference type="InterPro" id="IPR001789">
    <property type="entry name" value="Sig_transdc_resp-reg_receiver"/>
</dbReference>
<evidence type="ECO:0000259" key="16">
    <source>
        <dbReference type="PROSITE" id="PS50110"/>
    </source>
</evidence>
<evidence type="ECO:0000256" key="4">
    <source>
        <dbReference type="ARBA" id="ARBA00022475"/>
    </source>
</evidence>
<evidence type="ECO:0000256" key="2">
    <source>
        <dbReference type="ARBA" id="ARBA00004651"/>
    </source>
</evidence>
<dbReference type="SUPFAM" id="SSF55874">
    <property type="entry name" value="ATPase domain of HSP90 chaperone/DNA topoisomerase II/histidine kinase"/>
    <property type="match status" value="1"/>
</dbReference>
<evidence type="ECO:0000256" key="13">
    <source>
        <dbReference type="PROSITE-ProRule" id="PRU00169"/>
    </source>
</evidence>
<reference evidence="18 19" key="1">
    <citation type="journal article" date="2022" name="Mar. Drugs">
        <title>Bioassay-Guided Fractionation Leads to the Detection of Cholic Acid Generated by the Rare Thalassomonas sp.</title>
        <authorList>
            <person name="Pheiffer F."/>
            <person name="Schneider Y.K."/>
            <person name="Hansen E.H."/>
            <person name="Andersen J.H."/>
            <person name="Isaksson J."/>
            <person name="Busche T."/>
            <person name="R C."/>
            <person name="Kalinowski J."/>
            <person name="Zyl L.V."/>
            <person name="Trindade M."/>
        </authorList>
    </citation>
    <scope>NUCLEOTIDE SEQUENCE [LARGE SCALE GENOMIC DNA]</scope>
    <source>
        <strain evidence="18 19">A5K-61T</strain>
    </source>
</reference>
<accession>A0ABY7VI18</accession>
<feature type="modified residue" description="Phosphohistidine" evidence="12">
    <location>
        <position position="936"/>
    </location>
</feature>
<feature type="domain" description="Histidine kinase" evidence="15">
    <location>
        <begin position="349"/>
        <end position="570"/>
    </location>
</feature>
<evidence type="ECO:0000256" key="7">
    <source>
        <dbReference type="ARBA" id="ARBA00022741"/>
    </source>
</evidence>
<dbReference type="InterPro" id="IPR004358">
    <property type="entry name" value="Sig_transdc_His_kin-like_C"/>
</dbReference>
<dbReference type="PANTHER" id="PTHR45339">
    <property type="entry name" value="HYBRID SIGNAL TRANSDUCTION HISTIDINE KINASE J"/>
    <property type="match status" value="1"/>
</dbReference>
<dbReference type="InterPro" id="IPR007892">
    <property type="entry name" value="CHASE4"/>
</dbReference>
<dbReference type="PANTHER" id="PTHR45339:SF1">
    <property type="entry name" value="HYBRID SIGNAL TRANSDUCTION HISTIDINE KINASE J"/>
    <property type="match status" value="1"/>
</dbReference>
<dbReference type="Gene3D" id="1.10.287.130">
    <property type="match status" value="1"/>
</dbReference>
<dbReference type="InterPro" id="IPR008207">
    <property type="entry name" value="Sig_transdc_His_kin_Hpt_dom"/>
</dbReference>
<proteinExistence type="predicted"/>
<dbReference type="Pfam" id="PF02518">
    <property type="entry name" value="HATPase_c"/>
    <property type="match status" value="1"/>
</dbReference>
<evidence type="ECO:0000256" key="11">
    <source>
        <dbReference type="ARBA" id="ARBA00023136"/>
    </source>
</evidence>
<dbReference type="InterPro" id="IPR003661">
    <property type="entry name" value="HisK_dim/P_dom"/>
</dbReference>
<gene>
    <name evidence="18" type="ORF">H3N35_05210</name>
</gene>
<evidence type="ECO:0000259" key="17">
    <source>
        <dbReference type="PROSITE" id="PS50894"/>
    </source>
</evidence>
<dbReference type="RefSeq" id="WP_274053189.1">
    <property type="nucleotide sequence ID" value="NZ_CP059693.1"/>
</dbReference>
<dbReference type="EMBL" id="CP059693">
    <property type="protein sequence ID" value="WDE12864.1"/>
    <property type="molecule type" value="Genomic_DNA"/>
</dbReference>
<protein>
    <recommendedName>
        <fullName evidence="3">histidine kinase</fullName>
        <ecNumber evidence="3">2.7.13.3</ecNumber>
    </recommendedName>
</protein>
<dbReference type="InterPro" id="IPR003594">
    <property type="entry name" value="HATPase_dom"/>
</dbReference>
<name>A0ABY7VI18_9GAMM</name>
<comment type="catalytic activity">
    <reaction evidence="1">
        <text>ATP + protein L-histidine = ADP + protein N-phospho-L-histidine.</text>
        <dbReference type="EC" id="2.7.13.3"/>
    </reaction>
</comment>
<evidence type="ECO:0000256" key="3">
    <source>
        <dbReference type="ARBA" id="ARBA00012438"/>
    </source>
</evidence>
<dbReference type="Pfam" id="PF00512">
    <property type="entry name" value="HisKA"/>
    <property type="match status" value="1"/>
</dbReference>
<evidence type="ECO:0000256" key="6">
    <source>
        <dbReference type="ARBA" id="ARBA00022692"/>
    </source>
</evidence>
<feature type="coiled-coil region" evidence="14">
    <location>
        <begin position="315"/>
        <end position="342"/>
    </location>
</feature>
<evidence type="ECO:0000256" key="1">
    <source>
        <dbReference type="ARBA" id="ARBA00000085"/>
    </source>
</evidence>
<evidence type="ECO:0000256" key="10">
    <source>
        <dbReference type="ARBA" id="ARBA00023012"/>
    </source>
</evidence>
<evidence type="ECO:0000313" key="19">
    <source>
        <dbReference type="Proteomes" id="UP001215231"/>
    </source>
</evidence>
<dbReference type="SUPFAM" id="SSF52172">
    <property type="entry name" value="CheY-like"/>
    <property type="match status" value="1"/>
</dbReference>
<keyword evidence="5 13" id="KW-0597">Phosphoprotein</keyword>
<dbReference type="Gene3D" id="3.40.50.2300">
    <property type="match status" value="1"/>
</dbReference>
<sequence length="996" mass="111479">MAKKIVLLIVFFALFLAGLSYGIQQWIILPSFYQLERELAIKDLNRVLDAIEQETNHLTNVANTFSSWIDTYQFTRDANQTYIENNFGMDVMQITQIHLFQIYDRTGKKIKEDIFDPLYLKNITLSLFDQRELPQKNILLQTRAEDLLQGIVLSEYGPLLISALPILKDDGSGPVNGTLIMGRFISQDTTRRLSKQTKINFFVEPIEKGEIKNHRHLASSQEQEQKLITANKHVLIVHGLLRDIFNQPALKIHANIPRDITMRGIDASTLTLITILLSLLLLGTTLLTLFCIYNAKIKKINQEIKKEVDYRTFQLRLAKDDAEQARDEAEQSREQAIKANRARGDFLANMSHEIRTPMNAILGMSYLCQRTELSSKQARYINNIHHTASSLLGLLNSILDFSKIDAGKMELEITDFMLDDCLNYLDRLTFEHVREKGIPLVFDVRAKLPFMLRGDLLRLGQVTLNLVQNSLKFTERGAIYVKVELAEQTETQVTLLFIVEDTGIGMSKESAEHIFDEFIQADPSTTRQYGGTGLGLSISRQLILLMAGKISLTSKLGKGTTITVELTFDKSSRSNHEVCEALAGNQIIIIAGDDKLALALTHTLANYGANIKRFNSFTPALPYIQDGKTLLINEHFRAQEIRDFLCLLRQKHLSTTNILLSNQAELPQALAQEELAILSKAVHLNSFCLAAGIGVIAQQLKAEQALHQEQIVSLEDNLRGKRILLAEDNAMNRQIIVELLSDVGINVILAENGQQAIELLSEHKVDAILMDIQMPVMDGIEATKKIRRQTKWQAIPIIALTASAMRGDKEKGLAIGMSDYLTKPVFSDKLYQSLVRWCGDFPVQVKNSTPVTPSESLTDTTANALPAKQAKAASIPAPEVSPQVLDIEAGLKVCAGKQHLLYSLWQQFSDKHGDSIQHLKSALENGDSKQACALLHNLKGISGNIGAITLAQQAGDFYRQLSRSPTEMDKELLDKMTSQLQQVLVAINRQLQEKPG</sequence>
<dbReference type="CDD" id="cd17546">
    <property type="entry name" value="REC_hyHK_CKI1_RcsC-like"/>
    <property type="match status" value="1"/>
</dbReference>
<dbReference type="Proteomes" id="UP001215231">
    <property type="component" value="Chromosome"/>
</dbReference>
<dbReference type="SMART" id="SM00388">
    <property type="entry name" value="HisKA"/>
    <property type="match status" value="1"/>
</dbReference>
<dbReference type="CDD" id="cd16922">
    <property type="entry name" value="HATPase_EvgS-ArcB-TorS-like"/>
    <property type="match status" value="1"/>
</dbReference>
<dbReference type="EC" id="2.7.13.3" evidence="3"/>
<dbReference type="Pfam" id="PF01627">
    <property type="entry name" value="Hpt"/>
    <property type="match status" value="1"/>
</dbReference>
<dbReference type="Gene3D" id="3.30.565.10">
    <property type="entry name" value="Histidine kinase-like ATPase, C-terminal domain"/>
    <property type="match status" value="1"/>
</dbReference>
<evidence type="ECO:0000259" key="15">
    <source>
        <dbReference type="PROSITE" id="PS50109"/>
    </source>
</evidence>
<evidence type="ECO:0000256" key="14">
    <source>
        <dbReference type="SAM" id="Coils"/>
    </source>
</evidence>
<feature type="domain" description="HPt" evidence="17">
    <location>
        <begin position="897"/>
        <end position="990"/>
    </location>
</feature>
<evidence type="ECO:0000256" key="9">
    <source>
        <dbReference type="ARBA" id="ARBA00022989"/>
    </source>
</evidence>
<keyword evidence="11" id="KW-0472">Membrane</keyword>
<keyword evidence="19" id="KW-1185">Reference proteome</keyword>
<dbReference type="CDD" id="cd00082">
    <property type="entry name" value="HisKA"/>
    <property type="match status" value="1"/>
</dbReference>
<keyword evidence="6" id="KW-0812">Transmembrane</keyword>
<dbReference type="SUPFAM" id="SSF47226">
    <property type="entry name" value="Histidine-containing phosphotransfer domain, HPT domain"/>
    <property type="match status" value="1"/>
</dbReference>
<keyword evidence="7" id="KW-0547">Nucleotide-binding</keyword>
<dbReference type="InterPro" id="IPR005467">
    <property type="entry name" value="His_kinase_dom"/>
</dbReference>
<evidence type="ECO:0000313" key="18">
    <source>
        <dbReference type="EMBL" id="WDE12864.1"/>
    </source>
</evidence>
<keyword evidence="4" id="KW-1003">Cell membrane</keyword>
<dbReference type="Pfam" id="PF05228">
    <property type="entry name" value="CHASE4"/>
    <property type="match status" value="1"/>
</dbReference>
<dbReference type="PROSITE" id="PS50110">
    <property type="entry name" value="RESPONSE_REGULATORY"/>
    <property type="match status" value="1"/>
</dbReference>
<dbReference type="Gene3D" id="1.20.120.160">
    <property type="entry name" value="HPT domain"/>
    <property type="match status" value="1"/>
</dbReference>
<dbReference type="SMART" id="SM00448">
    <property type="entry name" value="REC"/>
    <property type="match status" value="1"/>
</dbReference>
<dbReference type="PROSITE" id="PS50109">
    <property type="entry name" value="HIS_KIN"/>
    <property type="match status" value="1"/>
</dbReference>
<dbReference type="PRINTS" id="PR00344">
    <property type="entry name" value="BCTRLSENSOR"/>
</dbReference>
<evidence type="ECO:0000256" key="12">
    <source>
        <dbReference type="PROSITE-ProRule" id="PRU00110"/>
    </source>
</evidence>
<evidence type="ECO:0000256" key="5">
    <source>
        <dbReference type="ARBA" id="ARBA00022553"/>
    </source>
</evidence>
<keyword evidence="9" id="KW-1133">Transmembrane helix</keyword>
<feature type="modified residue" description="4-aspartylphosphate" evidence="13">
    <location>
        <position position="771"/>
    </location>
</feature>
<dbReference type="SUPFAM" id="SSF47384">
    <property type="entry name" value="Homodimeric domain of signal transducing histidine kinase"/>
    <property type="match status" value="1"/>
</dbReference>
<keyword evidence="14" id="KW-0175">Coiled coil</keyword>
<evidence type="ECO:0000256" key="8">
    <source>
        <dbReference type="ARBA" id="ARBA00022840"/>
    </source>
</evidence>
<keyword evidence="8" id="KW-0067">ATP-binding</keyword>
<dbReference type="InterPro" id="IPR011006">
    <property type="entry name" value="CheY-like_superfamily"/>
</dbReference>
<feature type="domain" description="Response regulatory" evidence="16">
    <location>
        <begin position="722"/>
        <end position="838"/>
    </location>
</feature>
<dbReference type="InterPro" id="IPR036890">
    <property type="entry name" value="HATPase_C_sf"/>
</dbReference>